<proteinExistence type="predicted"/>
<reference evidence="3" key="4">
    <citation type="journal article" date="2008" name="Nucleic Acids Res.">
        <title>The rice annotation project database (RAP-DB): 2008 update.</title>
        <authorList>
            <consortium name="The rice annotation project (RAP)"/>
        </authorList>
    </citation>
    <scope>GENOME REANNOTATION</scope>
    <source>
        <strain evidence="3">cv. Nipponbare</strain>
    </source>
</reference>
<reference evidence="1" key="1">
    <citation type="submission" date="2003-01" db="EMBL/GenBank/DDBJ databases">
        <title>Oryza sativa nipponbare(GA3) genomic DNA, chromosome 9, BAC clone:B1043F11.</title>
        <authorList>
            <person name="Sasaki T."/>
            <person name="Matsumoto T."/>
            <person name="Katayose Y."/>
        </authorList>
    </citation>
    <scope>NUCLEOTIDE SEQUENCE</scope>
</reference>
<dbReference type="EMBL" id="AP006156">
    <property type="protein sequence ID" value="BAD34313.1"/>
    <property type="molecule type" value="Genomic_DNA"/>
</dbReference>
<organism evidence="2 3">
    <name type="scientific">Oryza sativa subsp. japonica</name>
    <name type="common">Rice</name>
    <dbReference type="NCBI Taxonomy" id="39947"/>
    <lineage>
        <taxon>Eukaryota</taxon>
        <taxon>Viridiplantae</taxon>
        <taxon>Streptophyta</taxon>
        <taxon>Embryophyta</taxon>
        <taxon>Tracheophyta</taxon>
        <taxon>Spermatophyta</taxon>
        <taxon>Magnoliopsida</taxon>
        <taxon>Liliopsida</taxon>
        <taxon>Poales</taxon>
        <taxon>Poaceae</taxon>
        <taxon>BOP clade</taxon>
        <taxon>Oryzoideae</taxon>
        <taxon>Oryzeae</taxon>
        <taxon>Oryzinae</taxon>
        <taxon>Oryza</taxon>
        <taxon>Oryza sativa</taxon>
    </lineage>
</organism>
<dbReference type="AlphaFoldDB" id="Q69J05"/>
<reference evidence="2" key="2">
    <citation type="submission" date="2003-05" db="EMBL/GenBank/DDBJ databases">
        <title>Oryza sativa nipponbare(GA3) genomic DNA, chromosome 9, BAC clone:B1054C11.</title>
        <authorList>
            <person name="Sasaki T."/>
            <person name="Matsumoto T."/>
            <person name="Katayose Y."/>
        </authorList>
    </citation>
    <scope>NUCLEOTIDE SEQUENCE</scope>
</reference>
<accession>Q69J05</accession>
<evidence type="ECO:0000313" key="2">
    <source>
        <dbReference type="EMBL" id="BAD34397.1"/>
    </source>
</evidence>
<protein>
    <submittedName>
        <fullName evidence="2">Uncharacterized protein</fullName>
    </submittedName>
</protein>
<name>Q69J05_ORYSJ</name>
<gene>
    <name evidence="1" type="ORF">B1043F11.17</name>
    <name evidence="2" type="ORF">B1054C11.37</name>
</gene>
<dbReference type="EMBL" id="AP006464">
    <property type="protein sequence ID" value="BAD34397.1"/>
    <property type="molecule type" value="Genomic_DNA"/>
</dbReference>
<reference evidence="3" key="3">
    <citation type="journal article" date="2005" name="Nature">
        <title>The map-based sequence of the rice genome.</title>
        <authorList>
            <consortium name="International rice genome sequencing project (IRGSP)"/>
            <person name="Matsumoto T."/>
            <person name="Wu J."/>
            <person name="Kanamori H."/>
            <person name="Katayose Y."/>
            <person name="Fujisawa M."/>
            <person name="Namiki N."/>
            <person name="Mizuno H."/>
            <person name="Yamamoto K."/>
            <person name="Antonio B.A."/>
            <person name="Baba T."/>
            <person name="Sakata K."/>
            <person name="Nagamura Y."/>
            <person name="Aoki H."/>
            <person name="Arikawa K."/>
            <person name="Arita K."/>
            <person name="Bito T."/>
            <person name="Chiden Y."/>
            <person name="Fujitsuka N."/>
            <person name="Fukunaka R."/>
            <person name="Hamada M."/>
            <person name="Harada C."/>
            <person name="Hayashi A."/>
            <person name="Hijishita S."/>
            <person name="Honda M."/>
            <person name="Hosokawa S."/>
            <person name="Ichikawa Y."/>
            <person name="Idonuma A."/>
            <person name="Iijima M."/>
            <person name="Ikeda M."/>
            <person name="Ikeno M."/>
            <person name="Ito K."/>
            <person name="Ito S."/>
            <person name="Ito T."/>
            <person name="Ito Y."/>
            <person name="Ito Y."/>
            <person name="Iwabuchi A."/>
            <person name="Kamiya K."/>
            <person name="Karasawa W."/>
            <person name="Kurita K."/>
            <person name="Katagiri S."/>
            <person name="Kikuta A."/>
            <person name="Kobayashi H."/>
            <person name="Kobayashi N."/>
            <person name="Machita K."/>
            <person name="Maehara T."/>
            <person name="Masukawa M."/>
            <person name="Mizubayashi T."/>
            <person name="Mukai Y."/>
            <person name="Nagasaki H."/>
            <person name="Nagata Y."/>
            <person name="Naito S."/>
            <person name="Nakashima M."/>
            <person name="Nakama Y."/>
            <person name="Nakamichi Y."/>
            <person name="Nakamura M."/>
            <person name="Meguro A."/>
            <person name="Negishi M."/>
            <person name="Ohta I."/>
            <person name="Ohta T."/>
            <person name="Okamoto M."/>
            <person name="Ono N."/>
            <person name="Saji S."/>
            <person name="Sakaguchi M."/>
            <person name="Sakai K."/>
            <person name="Shibata M."/>
            <person name="Shimokawa T."/>
            <person name="Song J."/>
            <person name="Takazaki Y."/>
            <person name="Terasawa K."/>
            <person name="Tsugane M."/>
            <person name="Tsuji K."/>
            <person name="Ueda S."/>
            <person name="Waki K."/>
            <person name="Yamagata H."/>
            <person name="Yamamoto M."/>
            <person name="Yamamoto S."/>
            <person name="Yamane H."/>
            <person name="Yoshiki S."/>
            <person name="Yoshihara R."/>
            <person name="Yukawa K."/>
            <person name="Zhong H."/>
            <person name="Yano M."/>
            <person name="Yuan Q."/>
            <person name="Ouyang S."/>
            <person name="Liu J."/>
            <person name="Jones K.M."/>
            <person name="Gansberger K."/>
            <person name="Moffat K."/>
            <person name="Hill J."/>
            <person name="Bera J."/>
            <person name="Fadrosh D."/>
            <person name="Jin S."/>
            <person name="Johri S."/>
            <person name="Kim M."/>
            <person name="Overton L."/>
            <person name="Reardon M."/>
            <person name="Tsitrin T."/>
            <person name="Vuong H."/>
            <person name="Weaver B."/>
            <person name="Ciecko A."/>
            <person name="Tallon L."/>
            <person name="Jackson J."/>
            <person name="Pai G."/>
            <person name="Aken S.V."/>
            <person name="Utterback T."/>
            <person name="Reidmuller S."/>
            <person name="Feldblyum T."/>
            <person name="Hsiao J."/>
            <person name="Zismann V."/>
            <person name="Iobst S."/>
            <person name="de Vazeille A.R."/>
            <person name="Buell C.R."/>
            <person name="Ying K."/>
            <person name="Li Y."/>
            <person name="Lu T."/>
            <person name="Huang Y."/>
            <person name="Zhao Q."/>
            <person name="Feng Q."/>
            <person name="Zhang L."/>
            <person name="Zhu J."/>
            <person name="Weng Q."/>
            <person name="Mu J."/>
            <person name="Lu Y."/>
            <person name="Fan D."/>
            <person name="Liu Y."/>
            <person name="Guan J."/>
            <person name="Zhang Y."/>
            <person name="Yu S."/>
            <person name="Liu X."/>
            <person name="Zhang Y."/>
            <person name="Hong G."/>
            <person name="Han B."/>
            <person name="Choisne N."/>
            <person name="Demange N."/>
            <person name="Orjeda G."/>
            <person name="Samain S."/>
            <person name="Cattolico L."/>
            <person name="Pelletier E."/>
            <person name="Couloux A."/>
            <person name="Segurens B."/>
            <person name="Wincker P."/>
            <person name="D'Hont A."/>
            <person name="Scarpelli C."/>
            <person name="Weissenbach J."/>
            <person name="Salanoubat M."/>
            <person name="Quetier F."/>
            <person name="Yu Y."/>
            <person name="Kim H.R."/>
            <person name="Rambo T."/>
            <person name="Currie J."/>
            <person name="Collura K."/>
            <person name="Luo M."/>
            <person name="Yang T."/>
            <person name="Ammiraju J.S.S."/>
            <person name="Engler F."/>
            <person name="Soderlund C."/>
            <person name="Wing R.A."/>
            <person name="Palmer L.E."/>
            <person name="de la Bastide M."/>
            <person name="Spiegel L."/>
            <person name="Nascimento L."/>
            <person name="Zutavern T."/>
            <person name="O'Shaughnessy A."/>
            <person name="Dike S."/>
            <person name="Dedhia N."/>
            <person name="Preston R."/>
            <person name="Balija V."/>
            <person name="McCombie W.R."/>
            <person name="Chow T."/>
            <person name="Chen H."/>
            <person name="Chung M."/>
            <person name="Chen C."/>
            <person name="Shaw J."/>
            <person name="Wu H."/>
            <person name="Hsiao K."/>
            <person name="Chao Y."/>
            <person name="Chu M."/>
            <person name="Cheng C."/>
            <person name="Hour A."/>
            <person name="Lee P."/>
            <person name="Lin S."/>
            <person name="Lin Y."/>
            <person name="Liou J."/>
            <person name="Liu S."/>
            <person name="Hsing Y."/>
            <person name="Raghuvanshi S."/>
            <person name="Mohanty A."/>
            <person name="Bharti A.K."/>
            <person name="Gaur A."/>
            <person name="Gupta V."/>
            <person name="Kumar D."/>
            <person name="Ravi V."/>
            <person name="Vij S."/>
            <person name="Kapur A."/>
            <person name="Khurana P."/>
            <person name="Khurana P."/>
            <person name="Khurana J.P."/>
            <person name="Tyagi A.K."/>
            <person name="Gaikwad K."/>
            <person name="Singh A."/>
            <person name="Dalal V."/>
            <person name="Srivastava S."/>
            <person name="Dixit A."/>
            <person name="Pal A.K."/>
            <person name="Ghazi I.A."/>
            <person name="Yadav M."/>
            <person name="Pandit A."/>
            <person name="Bhargava A."/>
            <person name="Sureshbabu K."/>
            <person name="Batra K."/>
            <person name="Sharma T.R."/>
            <person name="Mohapatra T."/>
            <person name="Singh N.K."/>
            <person name="Messing J."/>
            <person name="Nelson A.B."/>
            <person name="Fuks G."/>
            <person name="Kavchok S."/>
            <person name="Keizer G."/>
            <person name="Linton E."/>
            <person name="Llaca V."/>
            <person name="Song R."/>
            <person name="Tanyolac B."/>
            <person name="Young S."/>
            <person name="Ho-Il K."/>
            <person name="Hahn J.H."/>
            <person name="Sangsakoo G."/>
            <person name="Vanavichit A."/>
            <person name="de Mattos Luiz.A.T."/>
            <person name="Zimmer P.D."/>
            <person name="Malone G."/>
            <person name="Dellagostin O."/>
            <person name="de Oliveira A.C."/>
            <person name="Bevan M."/>
            <person name="Bancroft I."/>
            <person name="Minx P."/>
            <person name="Cordum H."/>
            <person name="Wilson R."/>
            <person name="Cheng Z."/>
            <person name="Jin W."/>
            <person name="Jiang J."/>
            <person name="Leong S.A."/>
            <person name="Iwama H."/>
            <person name="Gojobori T."/>
            <person name="Itoh T."/>
            <person name="Niimura Y."/>
            <person name="Fujii Y."/>
            <person name="Habara T."/>
            <person name="Sakai H."/>
            <person name="Sato Y."/>
            <person name="Wilson G."/>
            <person name="Kumar K."/>
            <person name="McCouch S."/>
            <person name="Juretic N."/>
            <person name="Hoen D."/>
            <person name="Wright S."/>
            <person name="Bruskiewich R."/>
            <person name="Bureau T."/>
            <person name="Miyao A."/>
            <person name="Hirochika H."/>
            <person name="Nishikawa T."/>
            <person name="Kadowaki K."/>
            <person name="Sugiura M."/>
            <person name="Burr B."/>
            <person name="Sasaki T."/>
        </authorList>
    </citation>
    <scope>NUCLEOTIDE SEQUENCE [LARGE SCALE GENOMIC DNA]</scope>
    <source>
        <strain evidence="3">cv. Nipponbare</strain>
    </source>
</reference>
<evidence type="ECO:0000313" key="3">
    <source>
        <dbReference type="Proteomes" id="UP000000763"/>
    </source>
</evidence>
<dbReference type="Proteomes" id="UP000000763">
    <property type="component" value="Chromosome 9"/>
</dbReference>
<evidence type="ECO:0000313" key="1">
    <source>
        <dbReference type="EMBL" id="BAD34313.1"/>
    </source>
</evidence>
<sequence>MPGSAWLGSALQPSCTLGSARLVVWLEPARAGSYTDSKVRSNRREGGGLTTGSVVVTPAVGGQFDRRLQDFVAYFV</sequence>